<protein>
    <submittedName>
        <fullName evidence="3">Uncharacterized protein</fullName>
    </submittedName>
</protein>
<accession>A0A9P3HBN2</accession>
<dbReference type="PANTHER" id="PTHR28142:SF1">
    <property type="entry name" value="MITOCHONDRIAL INNER MEMBRANE I-AAA PROTEASE SUPERCOMPLEX SUBUNIT MGR3-RELATED"/>
    <property type="match status" value="1"/>
</dbReference>
<feature type="region of interest" description="Disordered" evidence="2">
    <location>
        <begin position="410"/>
        <end position="462"/>
    </location>
</feature>
<keyword evidence="1" id="KW-0802">TPR repeat</keyword>
<dbReference type="PANTHER" id="PTHR28142">
    <property type="entry name" value="MITOCHONDRIAL INNER MEMBRANE I-AAA PROTEASE SUPERCOMPLEX SUBUNIT MGR3-RELATED"/>
    <property type="match status" value="1"/>
</dbReference>
<dbReference type="Proteomes" id="UP000827284">
    <property type="component" value="Unassembled WGS sequence"/>
</dbReference>
<organism evidence="3 4">
    <name type="scientific">Entomortierella parvispora</name>
    <dbReference type="NCBI Taxonomy" id="205924"/>
    <lineage>
        <taxon>Eukaryota</taxon>
        <taxon>Fungi</taxon>
        <taxon>Fungi incertae sedis</taxon>
        <taxon>Mucoromycota</taxon>
        <taxon>Mortierellomycotina</taxon>
        <taxon>Mortierellomycetes</taxon>
        <taxon>Mortierellales</taxon>
        <taxon>Mortierellaceae</taxon>
        <taxon>Entomortierella</taxon>
    </lineage>
</organism>
<evidence type="ECO:0000313" key="3">
    <source>
        <dbReference type="EMBL" id="GJJ73565.1"/>
    </source>
</evidence>
<gene>
    <name evidence="3" type="ORF">EMPS_05923</name>
</gene>
<dbReference type="PROSITE" id="PS50005">
    <property type="entry name" value="TPR"/>
    <property type="match status" value="1"/>
</dbReference>
<evidence type="ECO:0000313" key="4">
    <source>
        <dbReference type="Proteomes" id="UP000827284"/>
    </source>
</evidence>
<dbReference type="OrthoDB" id="10050400at2759"/>
<dbReference type="InterPro" id="IPR019734">
    <property type="entry name" value="TPR_rpt"/>
</dbReference>
<dbReference type="AlphaFoldDB" id="A0A9P3HBN2"/>
<feature type="repeat" description="TPR" evidence="1">
    <location>
        <begin position="330"/>
        <end position="363"/>
    </location>
</feature>
<feature type="region of interest" description="Disordered" evidence="2">
    <location>
        <begin position="173"/>
        <end position="194"/>
    </location>
</feature>
<comment type="caution">
    <text evidence="3">The sequence shown here is derived from an EMBL/GenBank/DDBJ whole genome shotgun (WGS) entry which is preliminary data.</text>
</comment>
<dbReference type="EMBL" id="BQFW01000008">
    <property type="protein sequence ID" value="GJJ73565.1"/>
    <property type="molecule type" value="Genomic_DNA"/>
</dbReference>
<dbReference type="InterPro" id="IPR011990">
    <property type="entry name" value="TPR-like_helical_dom_sf"/>
</dbReference>
<dbReference type="InterPro" id="IPR040201">
    <property type="entry name" value="Mrg3-like"/>
</dbReference>
<reference evidence="3" key="1">
    <citation type="submission" date="2021-11" db="EMBL/GenBank/DDBJ databases">
        <authorList>
            <person name="Herlambang A."/>
            <person name="Guo Y."/>
            <person name="Takashima Y."/>
            <person name="Nishizawa T."/>
        </authorList>
    </citation>
    <scope>NUCLEOTIDE SEQUENCE</scope>
    <source>
        <strain evidence="3">E1425</strain>
    </source>
</reference>
<sequence length="560" mass="61157">MSSSRAFVLAARAGSRLASPSSPAVFRTPLSLSWASSLHQRSLHASATSIPRSVRPFHPASNTVARRGYSSAGSDPSMSPLGRSLITTVRIVQNVVVGSSTVFALGFFIWAGSHAYLESYKCPSPEGTSNTVQNCLHGAWVREEISPDPDVAEIYYEKALELTRQELERAFAASVSKDEGQQQSQHSKEEEERNRLLRMEKDKALTGIQDRLARFYARIGRDEQAATIWTRLWKLSDKKVIEQEAPSSMISSLFGSSKERTLMTQEDGLLYAKAAADCWMRLGEYELAEEALAWTLSTFTAIKKNSTEAASSPSSSSSSSSSSTLAAEEVGLLSTLGALYVRQHRFEYALSLFVKALQSTQEHRLPVGSDSTPKVVSKEEKQERDMWYCREAILMNSIGETLYGAATTSAATTTPASTVDSSSTASDSADQEKKSSSWKFWSSSSSSSDTNRSAKAAPTLSVEQQKKVEEALGWIQKAIVMAKEKSGQHRDCDECAALGLSTLGLIHEMEGKNDLALEEFKGALVHATKADDYVGMEDYNRNLTRLTDQMAAATAPIAQI</sequence>
<feature type="compositionally biased region" description="Low complexity" evidence="2">
    <location>
        <begin position="437"/>
        <end position="448"/>
    </location>
</feature>
<dbReference type="SUPFAM" id="SSF48452">
    <property type="entry name" value="TPR-like"/>
    <property type="match status" value="1"/>
</dbReference>
<evidence type="ECO:0000256" key="1">
    <source>
        <dbReference type="PROSITE-ProRule" id="PRU00339"/>
    </source>
</evidence>
<feature type="compositionally biased region" description="Basic and acidic residues" evidence="2">
    <location>
        <begin position="176"/>
        <end position="194"/>
    </location>
</feature>
<proteinExistence type="predicted"/>
<reference evidence="3" key="2">
    <citation type="journal article" date="2022" name="Microbiol. Resour. Announc.">
        <title>Whole-Genome Sequence of Entomortierella parvispora E1425, a Mucoromycotan Fungus Associated with Burkholderiaceae-Related Endosymbiotic Bacteria.</title>
        <authorList>
            <person name="Herlambang A."/>
            <person name="Guo Y."/>
            <person name="Takashima Y."/>
            <person name="Narisawa K."/>
            <person name="Ohta H."/>
            <person name="Nishizawa T."/>
        </authorList>
    </citation>
    <scope>NUCLEOTIDE SEQUENCE</scope>
    <source>
        <strain evidence="3">E1425</strain>
    </source>
</reference>
<name>A0A9P3HBN2_9FUNG</name>
<keyword evidence="4" id="KW-1185">Reference proteome</keyword>
<feature type="compositionally biased region" description="Low complexity" evidence="2">
    <location>
        <begin position="410"/>
        <end position="428"/>
    </location>
</feature>
<dbReference type="Gene3D" id="1.25.40.10">
    <property type="entry name" value="Tetratricopeptide repeat domain"/>
    <property type="match status" value="1"/>
</dbReference>
<evidence type="ECO:0000256" key="2">
    <source>
        <dbReference type="SAM" id="MobiDB-lite"/>
    </source>
</evidence>